<dbReference type="Proteomes" id="UP001518990">
    <property type="component" value="Unassembled WGS sequence"/>
</dbReference>
<feature type="domain" description="Methyltransferase" evidence="1">
    <location>
        <begin position="45"/>
        <end position="135"/>
    </location>
</feature>
<sequence length="214" mass="23261">MPDPVTATLAYYDQHAAAFAAQNAALDLTPLYERFLRHLPPGGRILDAGCGTGRDCLAFAERGYAVVGFDASAAMVQLSRARVGRRATLHHMPFEAVAWQAAFDGLWCCASLLHVPAAAFADVAARLVAALRPGGAWYLSFKQGAGEHWRDGRLFVDHSEASLRATLQPLPVRIADLWTSPDLRPGRERENWLNLVAIRTETESIAQGRSEAGP</sequence>
<reference evidence="2 3" key="1">
    <citation type="submission" date="2020-09" db="EMBL/GenBank/DDBJ databases">
        <title>Roseomonas.</title>
        <authorList>
            <person name="Zhu W."/>
        </authorList>
    </citation>
    <scope>NUCLEOTIDE SEQUENCE [LARGE SCALE GENOMIC DNA]</scope>
    <source>
        <strain evidence="2 3">1311</strain>
    </source>
</reference>
<evidence type="ECO:0000313" key="2">
    <source>
        <dbReference type="EMBL" id="MBO1077250.1"/>
    </source>
</evidence>
<keyword evidence="3" id="KW-1185">Reference proteome</keyword>
<dbReference type="SUPFAM" id="SSF53335">
    <property type="entry name" value="S-adenosyl-L-methionine-dependent methyltransferases"/>
    <property type="match status" value="1"/>
</dbReference>
<dbReference type="GO" id="GO:0008168">
    <property type="term" value="F:methyltransferase activity"/>
    <property type="evidence" value="ECO:0007669"/>
    <property type="project" value="UniProtKB-KW"/>
</dbReference>
<dbReference type="InterPro" id="IPR041698">
    <property type="entry name" value="Methyltransf_25"/>
</dbReference>
<accession>A0ABS3KIH9</accession>
<comment type="caution">
    <text evidence="2">The sequence shown here is derived from an EMBL/GenBank/DDBJ whole genome shotgun (WGS) entry which is preliminary data.</text>
</comment>
<keyword evidence="2" id="KW-0489">Methyltransferase</keyword>
<dbReference type="CDD" id="cd02440">
    <property type="entry name" value="AdoMet_MTases"/>
    <property type="match status" value="1"/>
</dbReference>
<dbReference type="RefSeq" id="WP_207451277.1">
    <property type="nucleotide sequence ID" value="NZ_CP061097.1"/>
</dbReference>
<dbReference type="PANTHER" id="PTHR43464:SF94">
    <property type="entry name" value="MALONYL-[ACYL-CARRIER PROTEIN] O-METHYLTRANSFERASE"/>
    <property type="match status" value="1"/>
</dbReference>
<evidence type="ECO:0000259" key="1">
    <source>
        <dbReference type="Pfam" id="PF13649"/>
    </source>
</evidence>
<keyword evidence="2" id="KW-0808">Transferase</keyword>
<dbReference type="EMBL" id="JACTNF010000055">
    <property type="protein sequence ID" value="MBO1077250.1"/>
    <property type="molecule type" value="Genomic_DNA"/>
</dbReference>
<dbReference type="Gene3D" id="3.40.50.150">
    <property type="entry name" value="Vaccinia Virus protein VP39"/>
    <property type="match status" value="1"/>
</dbReference>
<dbReference type="InterPro" id="IPR029063">
    <property type="entry name" value="SAM-dependent_MTases_sf"/>
</dbReference>
<protein>
    <submittedName>
        <fullName evidence="2">Class I SAM-dependent methyltransferase</fullName>
    </submittedName>
</protein>
<gene>
    <name evidence="2" type="ORF">IAI60_21885</name>
</gene>
<proteinExistence type="predicted"/>
<evidence type="ECO:0000313" key="3">
    <source>
        <dbReference type="Proteomes" id="UP001518990"/>
    </source>
</evidence>
<dbReference type="PANTHER" id="PTHR43464">
    <property type="entry name" value="METHYLTRANSFERASE"/>
    <property type="match status" value="1"/>
</dbReference>
<dbReference type="GO" id="GO:0032259">
    <property type="term" value="P:methylation"/>
    <property type="evidence" value="ECO:0007669"/>
    <property type="project" value="UniProtKB-KW"/>
</dbReference>
<dbReference type="Pfam" id="PF13649">
    <property type="entry name" value="Methyltransf_25"/>
    <property type="match status" value="1"/>
</dbReference>
<organism evidence="2 3">
    <name type="scientific">Roseomonas marmotae</name>
    <dbReference type="NCBI Taxonomy" id="2768161"/>
    <lineage>
        <taxon>Bacteria</taxon>
        <taxon>Pseudomonadati</taxon>
        <taxon>Pseudomonadota</taxon>
        <taxon>Alphaproteobacteria</taxon>
        <taxon>Acetobacterales</taxon>
        <taxon>Roseomonadaceae</taxon>
        <taxon>Roseomonas</taxon>
    </lineage>
</organism>
<name>A0ABS3KIH9_9PROT</name>